<dbReference type="Proteomes" id="UP000177817">
    <property type="component" value="Unassembled WGS sequence"/>
</dbReference>
<feature type="transmembrane region" description="Helical" evidence="2">
    <location>
        <begin position="12"/>
        <end position="30"/>
    </location>
</feature>
<protein>
    <submittedName>
        <fullName evidence="3">Uncharacterized protein</fullName>
    </submittedName>
</protein>
<keyword evidence="2" id="KW-0812">Transmembrane</keyword>
<evidence type="ECO:0000256" key="1">
    <source>
        <dbReference type="SAM" id="MobiDB-lite"/>
    </source>
</evidence>
<dbReference type="AlphaFoldDB" id="A0A1G2BM19"/>
<sequence length="78" mass="8480">MKEENRLQQGFALIGIMLAILIIGILIVTTQSGRNGNPTFSDSPSSTPTFVQAVDDARKAVNESERTDSEIKRSLDGE</sequence>
<comment type="caution">
    <text evidence="3">The sequence shown here is derived from an EMBL/GenBank/DDBJ whole genome shotgun (WGS) entry which is preliminary data.</text>
</comment>
<accession>A0A1G2BM19</accession>
<name>A0A1G2BM19_9BACT</name>
<evidence type="ECO:0000313" key="3">
    <source>
        <dbReference type="EMBL" id="OGY90132.1"/>
    </source>
</evidence>
<evidence type="ECO:0000256" key="2">
    <source>
        <dbReference type="SAM" id="Phobius"/>
    </source>
</evidence>
<keyword evidence="2" id="KW-1133">Transmembrane helix</keyword>
<evidence type="ECO:0000313" key="4">
    <source>
        <dbReference type="Proteomes" id="UP000177817"/>
    </source>
</evidence>
<keyword evidence="2" id="KW-0472">Membrane</keyword>
<reference evidence="3 4" key="1">
    <citation type="journal article" date="2016" name="Nat. Commun.">
        <title>Thousands of microbial genomes shed light on interconnected biogeochemical processes in an aquifer system.</title>
        <authorList>
            <person name="Anantharaman K."/>
            <person name="Brown C.T."/>
            <person name="Hug L.A."/>
            <person name="Sharon I."/>
            <person name="Castelle C.J."/>
            <person name="Probst A.J."/>
            <person name="Thomas B.C."/>
            <person name="Singh A."/>
            <person name="Wilkins M.J."/>
            <person name="Karaoz U."/>
            <person name="Brodie E.L."/>
            <person name="Williams K.H."/>
            <person name="Hubbard S.S."/>
            <person name="Banfield J.F."/>
        </authorList>
    </citation>
    <scope>NUCLEOTIDE SEQUENCE [LARGE SCALE GENOMIC DNA]</scope>
</reference>
<organism evidence="3 4">
    <name type="scientific">Candidatus Komeilibacteria bacterium RIFCSPHIGHO2_01_FULL_52_14</name>
    <dbReference type="NCBI Taxonomy" id="1798549"/>
    <lineage>
        <taxon>Bacteria</taxon>
        <taxon>Candidatus Komeiliibacteriota</taxon>
    </lineage>
</organism>
<feature type="region of interest" description="Disordered" evidence="1">
    <location>
        <begin position="58"/>
        <end position="78"/>
    </location>
</feature>
<proteinExistence type="predicted"/>
<gene>
    <name evidence="3" type="ORF">A2677_00385</name>
</gene>
<dbReference type="EMBL" id="MHKK01000016">
    <property type="protein sequence ID" value="OGY90132.1"/>
    <property type="molecule type" value="Genomic_DNA"/>
</dbReference>